<proteinExistence type="predicted"/>
<dbReference type="SMART" id="SM00829">
    <property type="entry name" value="PKS_ER"/>
    <property type="match status" value="1"/>
</dbReference>
<dbReference type="InterPro" id="IPR049552">
    <property type="entry name" value="PKS_DH_N"/>
</dbReference>
<dbReference type="SMART" id="SM00826">
    <property type="entry name" value="PKS_DH"/>
    <property type="match status" value="1"/>
</dbReference>
<protein>
    <recommendedName>
        <fullName evidence="14">Polyketide synthase</fullName>
    </recommendedName>
</protein>
<keyword evidence="1" id="KW-0596">Phosphopantetheine</keyword>
<dbReference type="EMBL" id="CAJPDS010000081">
    <property type="protein sequence ID" value="CAF9935227.1"/>
    <property type="molecule type" value="Genomic_DNA"/>
</dbReference>
<dbReference type="GO" id="GO:0044550">
    <property type="term" value="P:secondary metabolite biosynthetic process"/>
    <property type="evidence" value="ECO:0007669"/>
    <property type="project" value="TreeGrafter"/>
</dbReference>
<evidence type="ECO:0008006" key="14">
    <source>
        <dbReference type="Google" id="ProtNLM"/>
    </source>
</evidence>
<dbReference type="SMART" id="SM00822">
    <property type="entry name" value="PKS_KR"/>
    <property type="match status" value="1"/>
</dbReference>
<dbReference type="FunFam" id="3.40.50.720:FF:000209">
    <property type="entry name" value="Polyketide synthase Pks12"/>
    <property type="match status" value="1"/>
</dbReference>
<keyword evidence="2" id="KW-0597">Phosphoprotein</keyword>
<dbReference type="InterPro" id="IPR016036">
    <property type="entry name" value="Malonyl_transacylase_ACP-bd"/>
</dbReference>
<dbReference type="InterPro" id="IPR014043">
    <property type="entry name" value="Acyl_transferase_dom"/>
</dbReference>
<dbReference type="InterPro" id="IPR056501">
    <property type="entry name" value="NAD-bd_HRPKS_sdrA"/>
</dbReference>
<name>A0A8H3IP70_9LECA</name>
<dbReference type="PROSITE" id="PS00606">
    <property type="entry name" value="KS3_1"/>
    <property type="match status" value="1"/>
</dbReference>
<dbReference type="Pfam" id="PF02801">
    <property type="entry name" value="Ketoacyl-synt_C"/>
    <property type="match status" value="1"/>
</dbReference>
<evidence type="ECO:0000256" key="6">
    <source>
        <dbReference type="ARBA" id="ARBA00023268"/>
    </source>
</evidence>
<dbReference type="SUPFAM" id="SSF52151">
    <property type="entry name" value="FabD/lysophospholipase-like"/>
    <property type="match status" value="1"/>
</dbReference>
<organism evidence="12 13">
    <name type="scientific">Heterodermia speciosa</name>
    <dbReference type="NCBI Taxonomy" id="116794"/>
    <lineage>
        <taxon>Eukaryota</taxon>
        <taxon>Fungi</taxon>
        <taxon>Dikarya</taxon>
        <taxon>Ascomycota</taxon>
        <taxon>Pezizomycotina</taxon>
        <taxon>Lecanoromycetes</taxon>
        <taxon>OSLEUM clade</taxon>
        <taxon>Lecanoromycetidae</taxon>
        <taxon>Caliciales</taxon>
        <taxon>Physciaceae</taxon>
        <taxon>Heterodermia</taxon>
    </lineage>
</organism>
<dbReference type="GO" id="GO:0004312">
    <property type="term" value="F:fatty acid synthase activity"/>
    <property type="evidence" value="ECO:0007669"/>
    <property type="project" value="TreeGrafter"/>
</dbReference>
<evidence type="ECO:0000256" key="9">
    <source>
        <dbReference type="SAM" id="MobiDB-lite"/>
    </source>
</evidence>
<dbReference type="Gene3D" id="3.10.129.110">
    <property type="entry name" value="Polyketide synthase dehydratase"/>
    <property type="match status" value="1"/>
</dbReference>
<dbReference type="GO" id="GO:0008168">
    <property type="term" value="F:methyltransferase activity"/>
    <property type="evidence" value="ECO:0007669"/>
    <property type="project" value="UniProtKB-KW"/>
</dbReference>
<feature type="active site" description="Proton acceptor; for dehydratase activity" evidence="8">
    <location>
        <position position="1009"/>
    </location>
</feature>
<dbReference type="Pfam" id="PF00109">
    <property type="entry name" value="ketoacyl-synt"/>
    <property type="match status" value="1"/>
</dbReference>
<dbReference type="Pfam" id="PF00107">
    <property type="entry name" value="ADH_zinc_N"/>
    <property type="match status" value="1"/>
</dbReference>
<evidence type="ECO:0000256" key="4">
    <source>
        <dbReference type="ARBA" id="ARBA00022857"/>
    </source>
</evidence>
<dbReference type="Pfam" id="PF14765">
    <property type="entry name" value="PS-DH"/>
    <property type="match status" value="1"/>
</dbReference>
<dbReference type="InterPro" id="IPR016039">
    <property type="entry name" value="Thiolase-like"/>
</dbReference>
<keyword evidence="7" id="KW-0012">Acyltransferase</keyword>
<dbReference type="Pfam" id="PF16197">
    <property type="entry name" value="KAsynt_C_assoc"/>
    <property type="match status" value="1"/>
</dbReference>
<dbReference type="InterPro" id="IPR049900">
    <property type="entry name" value="PKS_mFAS_DH"/>
</dbReference>
<dbReference type="GO" id="GO:0006633">
    <property type="term" value="P:fatty acid biosynthetic process"/>
    <property type="evidence" value="ECO:0007669"/>
    <property type="project" value="InterPro"/>
</dbReference>
<dbReference type="InterPro" id="IPR020843">
    <property type="entry name" value="ER"/>
</dbReference>
<accession>A0A8H3IP70</accession>
<dbReference type="Proteomes" id="UP000664521">
    <property type="component" value="Unassembled WGS sequence"/>
</dbReference>
<feature type="domain" description="Ketosynthase family 3 (KS3)" evidence="10">
    <location>
        <begin position="49"/>
        <end position="481"/>
    </location>
</feature>
<dbReference type="SUPFAM" id="SSF47336">
    <property type="entry name" value="ACP-like"/>
    <property type="match status" value="1"/>
</dbReference>
<dbReference type="InterPro" id="IPR001227">
    <property type="entry name" value="Ac_transferase_dom_sf"/>
</dbReference>
<dbReference type="GO" id="GO:1901336">
    <property type="term" value="P:lactone biosynthetic process"/>
    <property type="evidence" value="ECO:0007669"/>
    <property type="project" value="UniProtKB-ARBA"/>
</dbReference>
<dbReference type="InterPro" id="IPR013968">
    <property type="entry name" value="PKS_KR"/>
</dbReference>
<dbReference type="InterPro" id="IPR013154">
    <property type="entry name" value="ADH-like_N"/>
</dbReference>
<dbReference type="CDD" id="cd05195">
    <property type="entry name" value="enoyl_red"/>
    <property type="match status" value="1"/>
</dbReference>
<dbReference type="Gene3D" id="3.40.47.10">
    <property type="match status" value="1"/>
</dbReference>
<dbReference type="InterPro" id="IPR049551">
    <property type="entry name" value="PKS_DH_C"/>
</dbReference>
<comment type="caution">
    <text evidence="12">The sequence shown here is derived from an EMBL/GenBank/DDBJ whole genome shotgun (WGS) entry which is preliminary data.</text>
</comment>
<dbReference type="InterPro" id="IPR013149">
    <property type="entry name" value="ADH-like_C"/>
</dbReference>
<feature type="region of interest" description="C-terminal hotdog fold" evidence="8">
    <location>
        <begin position="1126"/>
        <end position="1281"/>
    </location>
</feature>
<dbReference type="InterPro" id="IPR020807">
    <property type="entry name" value="PKS_DH"/>
</dbReference>
<dbReference type="OrthoDB" id="329835at2759"/>
<evidence type="ECO:0000256" key="2">
    <source>
        <dbReference type="ARBA" id="ARBA00022553"/>
    </source>
</evidence>
<dbReference type="Gene3D" id="3.90.180.10">
    <property type="entry name" value="Medium-chain alcohol dehydrogenases, catalytic domain"/>
    <property type="match status" value="1"/>
</dbReference>
<dbReference type="InterPro" id="IPR042104">
    <property type="entry name" value="PKS_dehydratase_sf"/>
</dbReference>
<feature type="active site" description="Proton donor; for dehydratase activity" evidence="8">
    <location>
        <position position="1194"/>
    </location>
</feature>
<evidence type="ECO:0000256" key="3">
    <source>
        <dbReference type="ARBA" id="ARBA00022679"/>
    </source>
</evidence>
<evidence type="ECO:0000259" key="11">
    <source>
        <dbReference type="PROSITE" id="PS52019"/>
    </source>
</evidence>
<reference evidence="12" key="1">
    <citation type="submission" date="2021-03" db="EMBL/GenBank/DDBJ databases">
        <authorList>
            <person name="Tagirdzhanova G."/>
        </authorList>
    </citation>
    <scope>NUCLEOTIDE SEQUENCE</scope>
</reference>
<dbReference type="InterPro" id="IPR050091">
    <property type="entry name" value="PKS_NRPS_Biosynth_Enz"/>
</dbReference>
<dbReference type="Pfam" id="PF23114">
    <property type="entry name" value="NAD-bd_HRPKS_sdrA"/>
    <property type="match status" value="1"/>
</dbReference>
<feature type="region of interest" description="Disordered" evidence="9">
    <location>
        <begin position="1"/>
        <end position="44"/>
    </location>
</feature>
<dbReference type="SUPFAM" id="SSF53901">
    <property type="entry name" value="Thiolase-like"/>
    <property type="match status" value="1"/>
</dbReference>
<dbReference type="GO" id="GO:0031177">
    <property type="term" value="F:phosphopantetheine binding"/>
    <property type="evidence" value="ECO:0007669"/>
    <property type="project" value="InterPro"/>
</dbReference>
<keyword evidence="5" id="KW-0560">Oxidoreductase</keyword>
<sequence length="2423" mass="263584">MSPHRVSDFVESDSGSSTPVLVDGLSDIGESGSSSPSAEENFRNGSHVNEPIAIVGIGCRLPGEVKSAADLWSLLIEERSGQGDVPVERWNIDAFHHPNGGEKIGSMSMRGGYFIHEDLRKFENSFFGINNVEATFMDPQQRKLLEVTYECLENAGVPIEKVRGSNTGVFAGSFTMDYWMTQTREPDYLHRYHATGMGTTILSNRISHALNLNGPSFTLDTGCSSSLYALHQACTALDANECDAAIVVASNLLQSPEQQLGTMKAGVLSATGTCHTFDDTADGYGRADGLGAIYLKKLSKAVADGDPIRSLVRGSAVNSNGKTMGISLPSSEGQEAVMRKAYAKAGLSDFNETDYIECHGTGTPVGDPIEVEGVSRVFKRTNPGQGPVLIGSVKTNLGHSEATSGLTSIIKATLSLENARIPATIGIKNINPKIKVDEWGVKIVTKAIDWPNSDGLIPRTRRIGVNSFGYGGANSHAVLESNQNYVVPVDEDLSKELSLARDTFLIPLSASKPESLEVQTNRLVASVHQLGHNAVDLARTLGTRRSNLAERGFALVGQKSLAEDLSFDKLQRTKEGKTYSTHPFAFVFTGQGAQWPQMGKDLIEKIPSFRHTIQELDAVLQNLPEKPSWTLQNALLESKATSHIHHVTRSQPVCTAVQIALVNLLAQWGVYPRGVIGHSSGEIAAAYTSGRLTSAQAIIIAYYRGYVVGKSEIEVPGCMMAAGLSKDDANTEIAKLSVQGSIKVACINSPESVTISGDESAIEKLQAELSPRRILARKLNTNGRAYHSHHMLPLGQEYQELLEKSLSATVLPDWKTRNIKWVSSVYAEPMTGKISPAYWRKNLESPVLFSDAVAGLAKDNKVHFIEIGPHSALEMPIKQICKKLKIKEADCNYNSVLIRGKSGVDTSLNLMGQLFLHGHDVAFARVNYVETQEHTSSSVQGKILTNLPPYPWTYDGPVLWNEGRQSRELRNRKYGHHDLLGLQTLGSSGITTTWRNHIRVRDIPWIESHKLGEDIVFPAAGYIAMAIEAICQVTHTTKSDRPFITLRHVNIIKAFPLSADPDDVGSEVFTTMHATKLSGTTVSSKWYDFEISTYDCGKTTVHATGSIGLGPSTQPLSAKLRPKVELHELAIRNWYNKFVTVGLNFGKDFQSMQKVETDSKQKAMCARSTVTYLVGGGQGHTTQSDYIMHPITIDSLLQTALVASSAGEIGKLACMVPTCLEHIQFAPPASSDEPTWLVDAVSKHTGLGSINIAAELHDSQGNVCAQMENVSAVAFQGVQEDESAIDGRHPMMKVIWKPDITKLTSENVPSFADHLNEMAVKNDETIPLNIRKLAEMVAVYAHKNPRINILELGSKNNVFARHLLDILRLDSAFPRMASYSRGYLKEGGELFVQNIDSISKVDDSMDKAKANPKGAAYDLIVLPDPKAGSEAITEQHEAVGMLLTGQGAVAGLLPTNLSKNPDLQLEIIDVNIDDDKDEKIVIGRIPARPKSRSGQHVVVVERGNNGSFNDALVPQLAEQFQANVDRVDLSMLTTAVFTPVTTVICTVELYEPMLTTLSEIEMSSMKIMTDNAAHILWIHGGGNINATRPDLAMVTGFARSLVLEQPSLRFFTYDLESPEQNMEASVTNILASVHDLHDNDCKDLEVVENNGIPYTQRFVPEEGLNSTFRQKQGKRAAIRMFGEAKPARLTIRSLGQFDTLAFAPELDIAQDLNPDTVEVDVKSIGLNAKDVYVYSGKVDTRDATTSLECAGVVTRVGAAVESLKAGDRVVSMAPGHFSSLESFPEWACAKLEDNEDFSTISTLPLVFATALYGLCDRANLQAGESVLIHSGAGGVGIAAIQIAHLKGAIVYATVSTEEKKDYLVNTLGVKRRNIFNSRDSSFLPAIMAATNGRGIDVVLNSLIGDLLHDSWRCCARFGRFIEIGKRDVTDAGKLDMQVFKRNVTFTAFDVSELCDGQNKTLSTVWQRLLKEVMSLYRAGSIKAFDPLKVFDASEISDAFRHFSSKNRIGKIAISFENDAALVHVLPTKYDAKFHAEKTYVLSGCLGGIGRSISKWMMKQGARRFAFIGRSGLDKEPARRLVKDLEEAGADVLVTRGDVSSSAVVQSCVDSVSGPIGGVVQAAMGLDEAIWTSMSNNSWHTSVAPKVQGTWNLHNALLTHAPSVSTNSVDIFVMTSSVAGAVGTATESNYTAANSFMDNFAKYRRSQGHPALSIGLGAISEVGYLHENPDIEAVLLRKGITPIKEEELLSIIDISLARDPKLEPSEAHVLTGLETQGMKKLRRMGFEGTIPTLNDPRAAILASSLDGESDAHSKKTDTGLPPALAATLENENCDEDMVRETITDIVVQRLANLILVPAPKIEREMPLMKWGMDSMLAAEFRTWFFMAFGVDVPFLLLLGDKVTPGGLGELVLGEMLGAGRFVIE</sequence>
<keyword evidence="13" id="KW-1185">Reference proteome</keyword>
<dbReference type="SMART" id="SM00825">
    <property type="entry name" value="PKS_KS"/>
    <property type="match status" value="1"/>
</dbReference>
<feature type="region of interest" description="N-terminal hotdog fold" evidence="8">
    <location>
        <begin position="977"/>
        <end position="1114"/>
    </location>
</feature>
<dbReference type="CDD" id="cd00833">
    <property type="entry name" value="PKS"/>
    <property type="match status" value="1"/>
</dbReference>
<dbReference type="Gene3D" id="3.40.366.10">
    <property type="entry name" value="Malonyl-Coenzyme A Acyl Carrier Protein, domain 2"/>
    <property type="match status" value="1"/>
</dbReference>
<feature type="compositionally biased region" description="Low complexity" evidence="9">
    <location>
        <begin position="24"/>
        <end position="39"/>
    </location>
</feature>
<evidence type="ECO:0000256" key="5">
    <source>
        <dbReference type="ARBA" id="ARBA00023002"/>
    </source>
</evidence>
<evidence type="ECO:0000256" key="7">
    <source>
        <dbReference type="ARBA" id="ARBA00023315"/>
    </source>
</evidence>
<evidence type="ECO:0000256" key="8">
    <source>
        <dbReference type="PROSITE-ProRule" id="PRU01363"/>
    </source>
</evidence>
<dbReference type="SUPFAM" id="SSF51735">
    <property type="entry name" value="NAD(P)-binding Rossmann-fold domains"/>
    <property type="match status" value="2"/>
</dbReference>
<dbReference type="SMART" id="SM00827">
    <property type="entry name" value="PKS_AT"/>
    <property type="match status" value="1"/>
</dbReference>
<dbReference type="Pfam" id="PF21089">
    <property type="entry name" value="PKS_DH_N"/>
    <property type="match status" value="1"/>
</dbReference>
<dbReference type="GO" id="GO:0032259">
    <property type="term" value="P:methylation"/>
    <property type="evidence" value="ECO:0007669"/>
    <property type="project" value="UniProtKB-KW"/>
</dbReference>
<dbReference type="PROSITE" id="PS52004">
    <property type="entry name" value="KS3_2"/>
    <property type="match status" value="1"/>
</dbReference>
<dbReference type="InterPro" id="IPR057326">
    <property type="entry name" value="KR_dom"/>
</dbReference>
<evidence type="ECO:0000313" key="12">
    <source>
        <dbReference type="EMBL" id="CAF9935227.1"/>
    </source>
</evidence>
<dbReference type="SUPFAM" id="SSF55048">
    <property type="entry name" value="Probable ACP-binding domain of malonyl-CoA ACP transacylase"/>
    <property type="match status" value="1"/>
</dbReference>
<dbReference type="Pfam" id="PF08659">
    <property type="entry name" value="KR"/>
    <property type="match status" value="1"/>
</dbReference>
<dbReference type="InterPro" id="IPR032821">
    <property type="entry name" value="PKS_assoc"/>
</dbReference>
<dbReference type="Pfam" id="PF08240">
    <property type="entry name" value="ADH_N"/>
    <property type="match status" value="1"/>
</dbReference>
<keyword evidence="3" id="KW-0808">Transferase</keyword>
<keyword evidence="4" id="KW-0521">NADP</keyword>
<dbReference type="PANTHER" id="PTHR43775">
    <property type="entry name" value="FATTY ACID SYNTHASE"/>
    <property type="match status" value="1"/>
</dbReference>
<dbReference type="InterPro" id="IPR011032">
    <property type="entry name" value="GroES-like_sf"/>
</dbReference>
<dbReference type="InterPro" id="IPR016035">
    <property type="entry name" value="Acyl_Trfase/lysoPLipase"/>
</dbReference>
<evidence type="ECO:0000256" key="1">
    <source>
        <dbReference type="ARBA" id="ARBA00022450"/>
    </source>
</evidence>
<dbReference type="GO" id="GO:0016491">
    <property type="term" value="F:oxidoreductase activity"/>
    <property type="evidence" value="ECO:0007669"/>
    <property type="project" value="UniProtKB-KW"/>
</dbReference>
<dbReference type="SMART" id="SM00823">
    <property type="entry name" value="PKS_PP"/>
    <property type="match status" value="1"/>
</dbReference>
<dbReference type="InterPro" id="IPR014031">
    <property type="entry name" value="Ketoacyl_synth_C"/>
</dbReference>
<dbReference type="PANTHER" id="PTHR43775:SF50">
    <property type="entry name" value="HIGHLY REDUCING POLYKETIDE SYNTHASE SRDA"/>
    <property type="match status" value="1"/>
</dbReference>
<dbReference type="InterPro" id="IPR036736">
    <property type="entry name" value="ACP-like_sf"/>
</dbReference>
<dbReference type="PROSITE" id="PS52019">
    <property type="entry name" value="PKS_MFAS_DH"/>
    <property type="match status" value="1"/>
</dbReference>
<dbReference type="InterPro" id="IPR020806">
    <property type="entry name" value="PKS_PP-bd"/>
</dbReference>
<feature type="domain" description="PKS/mFAS DH" evidence="11">
    <location>
        <begin position="977"/>
        <end position="1281"/>
    </location>
</feature>
<dbReference type="InterPro" id="IPR036291">
    <property type="entry name" value="NAD(P)-bd_dom_sf"/>
</dbReference>
<gene>
    <name evidence="12" type="ORF">HETSPECPRED_009705</name>
</gene>
<dbReference type="Pfam" id="PF00698">
    <property type="entry name" value="Acyl_transf_1"/>
    <property type="match status" value="1"/>
</dbReference>
<dbReference type="InterPro" id="IPR014030">
    <property type="entry name" value="Ketoacyl_synth_N"/>
</dbReference>
<evidence type="ECO:0000313" key="13">
    <source>
        <dbReference type="Proteomes" id="UP000664521"/>
    </source>
</evidence>
<evidence type="ECO:0000259" key="10">
    <source>
        <dbReference type="PROSITE" id="PS52004"/>
    </source>
</evidence>
<dbReference type="InterPro" id="IPR018201">
    <property type="entry name" value="Ketoacyl_synth_AS"/>
</dbReference>
<dbReference type="Gene3D" id="3.40.50.720">
    <property type="entry name" value="NAD(P)-binding Rossmann-like Domain"/>
    <property type="match status" value="2"/>
</dbReference>
<dbReference type="GO" id="GO:0004315">
    <property type="term" value="F:3-oxoacyl-[acyl-carrier-protein] synthase activity"/>
    <property type="evidence" value="ECO:0007669"/>
    <property type="project" value="InterPro"/>
</dbReference>
<dbReference type="SUPFAM" id="SSF50129">
    <property type="entry name" value="GroES-like"/>
    <property type="match status" value="1"/>
</dbReference>
<dbReference type="InterPro" id="IPR020841">
    <property type="entry name" value="PKS_Beta-ketoAc_synthase_dom"/>
</dbReference>
<keyword evidence="6" id="KW-0511">Multifunctional enzyme</keyword>